<name>A0A0V8GHC9_9BACL</name>
<evidence type="ECO:0000313" key="2">
    <source>
        <dbReference type="EMBL" id="KSU49546.1"/>
    </source>
</evidence>
<feature type="transmembrane region" description="Helical" evidence="1">
    <location>
        <begin position="181"/>
        <end position="201"/>
    </location>
</feature>
<dbReference type="OrthoDB" id="1751619at2"/>
<keyword evidence="5" id="KW-1185">Reference proteome</keyword>
<evidence type="ECO:0000313" key="5">
    <source>
        <dbReference type="Proteomes" id="UP001387110"/>
    </source>
</evidence>
<accession>A0A0V8GHC9</accession>
<dbReference type="Proteomes" id="UP000053797">
    <property type="component" value="Unassembled WGS sequence"/>
</dbReference>
<keyword evidence="1" id="KW-1133">Transmembrane helix</keyword>
<dbReference type="AlphaFoldDB" id="A0A0V8GHC9"/>
<dbReference type="EMBL" id="LNQL01000002">
    <property type="protein sequence ID" value="KSU49546.1"/>
    <property type="molecule type" value="Genomic_DNA"/>
</dbReference>
<dbReference type="RefSeq" id="WP_023467915.1">
    <property type="nucleotide sequence ID" value="NZ_FMYN01000002.1"/>
</dbReference>
<evidence type="ECO:0000256" key="1">
    <source>
        <dbReference type="SAM" id="Phobius"/>
    </source>
</evidence>
<protein>
    <submittedName>
        <fullName evidence="2">Uncharacterized protein</fullName>
    </submittedName>
</protein>
<reference evidence="2 4" key="1">
    <citation type="journal article" date="2015" name="Int. J. Syst. Evol. Microbiol.">
        <title>Exiguobacterium enclense sp. nov., isolated from sediment.</title>
        <authorList>
            <person name="Dastager S.G."/>
            <person name="Mawlankar R."/>
            <person name="Sonalkar V.V."/>
            <person name="Thorat M.N."/>
            <person name="Mual P."/>
            <person name="Verma A."/>
            <person name="Krishnamurthi S."/>
            <person name="Tang S.K."/>
            <person name="Li W.J."/>
        </authorList>
    </citation>
    <scope>NUCLEOTIDE SEQUENCE [LARGE SCALE GENOMIC DNA]</scope>
    <source>
        <strain evidence="2 4">NIO-1109</strain>
    </source>
</reference>
<feature type="transmembrane region" description="Helical" evidence="1">
    <location>
        <begin position="75"/>
        <end position="96"/>
    </location>
</feature>
<keyword evidence="1" id="KW-0812">Transmembrane</keyword>
<feature type="transmembrane region" description="Helical" evidence="1">
    <location>
        <begin position="242"/>
        <end position="260"/>
    </location>
</feature>
<organism evidence="2 4">
    <name type="scientific">Exiguobacterium indicum</name>
    <dbReference type="NCBI Taxonomy" id="296995"/>
    <lineage>
        <taxon>Bacteria</taxon>
        <taxon>Bacillati</taxon>
        <taxon>Bacillota</taxon>
        <taxon>Bacilli</taxon>
        <taxon>Bacillales</taxon>
        <taxon>Bacillales Family XII. Incertae Sedis</taxon>
        <taxon>Exiguobacterium</taxon>
    </lineage>
</organism>
<keyword evidence="1" id="KW-0472">Membrane</keyword>
<evidence type="ECO:0000313" key="4">
    <source>
        <dbReference type="Proteomes" id="UP000053797"/>
    </source>
</evidence>
<comment type="caution">
    <text evidence="2">The sequence shown here is derived from an EMBL/GenBank/DDBJ whole genome shotgun (WGS) entry which is preliminary data.</text>
</comment>
<reference evidence="3 5" key="2">
    <citation type="submission" date="2023-12" db="EMBL/GenBank/DDBJ databases">
        <authorList>
            <person name="Easwaran N."/>
            <person name="Lazarus H.P.S."/>
        </authorList>
    </citation>
    <scope>NUCLEOTIDE SEQUENCE [LARGE SCALE GENOMIC DNA]</scope>
    <source>
        <strain evidence="3 5">VIT-2023</strain>
    </source>
</reference>
<sequence>MKRWLLLTNEELKRSTKLLVLLISGLIVAEIASLLYQIYDYQHSVEATMRIEQISELDAIEQGGGPLLFAQATNFYDSIIVLAMGMIVLFAFWIWYRDWMGETKYIYRLLLLPGSRRAIVASKMTTLLLVVASLIGIQWVLLLLSRTLYLWLLPDAQQVTASINEYSFYMKLFYTMYPSDILFILLMTFIVISFVFMTVLLERSFRKSKAFFLVGLTGIALIAGWIVIGVTLSAISNDLSQLHMQFYLGYVVLLTLYVSYKNLRLVQTRLSV</sequence>
<feature type="transmembrane region" description="Helical" evidence="1">
    <location>
        <begin position="20"/>
        <end position="39"/>
    </location>
</feature>
<dbReference type="Proteomes" id="UP001387110">
    <property type="component" value="Unassembled WGS sequence"/>
</dbReference>
<feature type="transmembrane region" description="Helical" evidence="1">
    <location>
        <begin position="126"/>
        <end position="144"/>
    </location>
</feature>
<dbReference type="EMBL" id="JBAWKY010000002">
    <property type="protein sequence ID" value="MEI4462825.1"/>
    <property type="molecule type" value="Genomic_DNA"/>
</dbReference>
<evidence type="ECO:0000313" key="3">
    <source>
        <dbReference type="EMBL" id="MEI4462825.1"/>
    </source>
</evidence>
<proteinExistence type="predicted"/>
<feature type="transmembrane region" description="Helical" evidence="1">
    <location>
        <begin position="210"/>
        <end position="236"/>
    </location>
</feature>
<gene>
    <name evidence="2" type="ORF">AS033_09275</name>
    <name evidence="3" type="ORF">SZL87_10340</name>
</gene>